<dbReference type="RefSeq" id="WP_085754584.1">
    <property type="nucleotide sequence ID" value="NZ_CP021023.1"/>
</dbReference>
<proteinExistence type="predicted"/>
<dbReference type="NCBIfam" id="NF037970">
    <property type="entry name" value="vanZ_1"/>
    <property type="match status" value="1"/>
</dbReference>
<evidence type="ECO:0000313" key="3">
    <source>
        <dbReference type="Proteomes" id="UP000193334"/>
    </source>
</evidence>
<keyword evidence="3" id="KW-1185">Reference proteome</keyword>
<protein>
    <submittedName>
        <fullName evidence="2">Putative integral membrane protein</fullName>
    </submittedName>
</protein>
<dbReference type="STRING" id="1941349.STSP1_00227"/>
<dbReference type="OrthoDB" id="288647at2"/>
<dbReference type="Proteomes" id="UP000193334">
    <property type="component" value="Chromosome"/>
</dbReference>
<reference evidence="3" key="1">
    <citation type="submission" date="2017-04" db="EMBL/GenBank/DDBJ databases">
        <title>Comparative genomics and description of representatives of a novel lineage of planctomycetes thriving in anoxic sediments.</title>
        <authorList>
            <person name="Spring S."/>
            <person name="Bunk B."/>
            <person name="Sproer C."/>
        </authorList>
    </citation>
    <scope>NUCLEOTIDE SEQUENCE [LARGE SCALE GENOMIC DNA]</scope>
    <source>
        <strain evidence="3">ST-PulAB-D4</strain>
    </source>
</reference>
<organism evidence="2 3">
    <name type="scientific">Sedimentisphaera salicampi</name>
    <dbReference type="NCBI Taxonomy" id="1941349"/>
    <lineage>
        <taxon>Bacteria</taxon>
        <taxon>Pseudomonadati</taxon>
        <taxon>Planctomycetota</taxon>
        <taxon>Phycisphaerae</taxon>
        <taxon>Sedimentisphaerales</taxon>
        <taxon>Sedimentisphaeraceae</taxon>
        <taxon>Sedimentisphaera</taxon>
    </lineage>
</organism>
<accession>A0A1W6LJA4</accession>
<evidence type="ECO:0000313" key="2">
    <source>
        <dbReference type="EMBL" id="ARN55861.1"/>
    </source>
</evidence>
<keyword evidence="1" id="KW-1133">Transmembrane helix</keyword>
<name>A0A1W6LJA4_9BACT</name>
<feature type="transmembrane region" description="Helical" evidence="1">
    <location>
        <begin position="6"/>
        <end position="30"/>
    </location>
</feature>
<dbReference type="EMBL" id="CP021023">
    <property type="protein sequence ID" value="ARN55861.1"/>
    <property type="molecule type" value="Genomic_DNA"/>
</dbReference>
<sequence length="133" mass="14970">MLLKIQYQAVVLSVILTIVVFFLTHIPAGWLPDAANYNDKMIHFAAYFLLAFLYNLSFSAASWKSVLISFAIIIVLAGVGFLDEYTQQFFGREYCMADYYADLKGIVSGTFAAKALKVLYYLTIGKIRLILSN</sequence>
<feature type="transmembrane region" description="Helical" evidence="1">
    <location>
        <begin position="66"/>
        <end position="82"/>
    </location>
</feature>
<dbReference type="AlphaFoldDB" id="A0A1W6LJA4"/>
<dbReference type="KEGG" id="pbp:STSP1_00227"/>
<feature type="transmembrane region" description="Helical" evidence="1">
    <location>
        <begin position="42"/>
        <end position="60"/>
    </location>
</feature>
<gene>
    <name evidence="2" type="ORF">STSP1_00227</name>
</gene>
<keyword evidence="1" id="KW-0812">Transmembrane</keyword>
<evidence type="ECO:0000256" key="1">
    <source>
        <dbReference type="SAM" id="Phobius"/>
    </source>
</evidence>
<keyword evidence="1" id="KW-0472">Membrane</keyword>